<accession>A0A9N8F1N3</accession>
<gene>
    <name evidence="1" type="ORF">SEMRO_3115_G344070.1</name>
</gene>
<name>A0A9N8F1N3_9STRA</name>
<comment type="caution">
    <text evidence="1">The sequence shown here is derived from an EMBL/GenBank/DDBJ whole genome shotgun (WGS) entry which is preliminary data.</text>
</comment>
<proteinExistence type="predicted"/>
<organism evidence="1 2">
    <name type="scientific">Seminavis robusta</name>
    <dbReference type="NCBI Taxonomy" id="568900"/>
    <lineage>
        <taxon>Eukaryota</taxon>
        <taxon>Sar</taxon>
        <taxon>Stramenopiles</taxon>
        <taxon>Ochrophyta</taxon>
        <taxon>Bacillariophyta</taxon>
        <taxon>Bacillariophyceae</taxon>
        <taxon>Bacillariophycidae</taxon>
        <taxon>Naviculales</taxon>
        <taxon>Naviculaceae</taxon>
        <taxon>Seminavis</taxon>
    </lineage>
</organism>
<evidence type="ECO:0000313" key="1">
    <source>
        <dbReference type="EMBL" id="CAB9530928.1"/>
    </source>
</evidence>
<evidence type="ECO:0000313" key="2">
    <source>
        <dbReference type="Proteomes" id="UP001153069"/>
    </source>
</evidence>
<sequence length="129" mass="14836">MTKHSLWSQQDIWVQGVLPFLGTGQYAFVGAVNKQLNLYYKLYCSAVLEQSPLYVRDARFGPRRRATCTVTYFCAAFYNVSCAHYWKSDGSNYKHPKHDFVSDQIAKLGNLAVLQWAFEEGFPMRFSTS</sequence>
<dbReference type="EMBL" id="CAICTM010003113">
    <property type="protein sequence ID" value="CAB9530928.1"/>
    <property type="molecule type" value="Genomic_DNA"/>
</dbReference>
<keyword evidence="2" id="KW-1185">Reference proteome</keyword>
<protein>
    <submittedName>
        <fullName evidence="1">Uncharacterized protein</fullName>
    </submittedName>
</protein>
<dbReference type="Proteomes" id="UP001153069">
    <property type="component" value="Unassembled WGS sequence"/>
</dbReference>
<reference evidence="1" key="1">
    <citation type="submission" date="2020-06" db="EMBL/GenBank/DDBJ databases">
        <authorList>
            <consortium name="Plant Systems Biology data submission"/>
        </authorList>
    </citation>
    <scope>NUCLEOTIDE SEQUENCE</scope>
    <source>
        <strain evidence="1">D6</strain>
    </source>
</reference>
<dbReference type="AlphaFoldDB" id="A0A9N8F1N3"/>